<organism evidence="10 11">
    <name type="scientific">Verticillium longisporum</name>
    <name type="common">Verticillium dahliae var. longisporum</name>
    <dbReference type="NCBI Taxonomy" id="100787"/>
    <lineage>
        <taxon>Eukaryota</taxon>
        <taxon>Fungi</taxon>
        <taxon>Dikarya</taxon>
        <taxon>Ascomycota</taxon>
        <taxon>Pezizomycotina</taxon>
        <taxon>Sordariomycetes</taxon>
        <taxon>Hypocreomycetidae</taxon>
        <taxon>Glomerellales</taxon>
        <taxon>Plectosphaerellaceae</taxon>
        <taxon>Verticillium</taxon>
    </lineage>
</organism>
<feature type="transmembrane region" description="Helical" evidence="8">
    <location>
        <begin position="137"/>
        <end position="160"/>
    </location>
</feature>
<dbReference type="InterPro" id="IPR036259">
    <property type="entry name" value="MFS_trans_sf"/>
</dbReference>
<keyword evidence="11" id="KW-1185">Reference proteome</keyword>
<evidence type="ECO:0000256" key="3">
    <source>
        <dbReference type="ARBA" id="ARBA00022448"/>
    </source>
</evidence>
<sequence>MALPPKVYQWLVGVFASLGSLTYGYDLGVIAQVIAAPSFLDRVGDNPAEIGGIVSIFTGGAFFGALAAAPTADRLGRKLCILIGAVVFIIGGLLQTLAKNTAYMMAGRGIGGLGIGAMVMIIPVYQAELAHPSIRGTVTALQQFMLGVGALFAAWFSYAMTVGVSDDNENQWRISLGLQNIPAGVLALLIMLFPESPRWLIDHGKAEDGLKTLAKLHSNGNVNDAWVQAEFAQIQESISVEQEVQAKSYLELFRDKSCLRRLWIACSVQASIQMTGVAAIQYYSVAIYSKMGISTNNTLMYQAISNILALCAQGLCMALVDRLGRRWPLIVGNFGNCITFIISTALLASFPPDESGGNKAASWAFIVMTWIYNFSFSATCGPLSWIIPAEIFDMKTRAKGVSIATAVNLAFNAMIAQTTSVALDDNTGIGWRWYILFIVCNATNAIYFWCVLPETARRPLEEMRYLFTEAPYFVPTMDPSQAYSNDMELRLEQAERKQGGAADLEVEDVQSRV</sequence>
<feature type="transmembrane region" description="Helical" evidence="8">
    <location>
        <begin position="362"/>
        <end position="388"/>
    </location>
</feature>
<dbReference type="Gene3D" id="1.20.1250.20">
    <property type="entry name" value="MFS general substrate transporter like domains"/>
    <property type="match status" value="1"/>
</dbReference>
<feature type="transmembrane region" description="Helical" evidence="8">
    <location>
        <begin position="262"/>
        <end position="283"/>
    </location>
</feature>
<protein>
    <recommendedName>
        <fullName evidence="9">Major facilitator superfamily (MFS) profile domain-containing protein</fullName>
    </recommendedName>
</protein>
<dbReference type="PROSITE" id="PS50850">
    <property type="entry name" value="MFS"/>
    <property type="match status" value="1"/>
</dbReference>
<dbReference type="Pfam" id="PF00083">
    <property type="entry name" value="Sugar_tr"/>
    <property type="match status" value="1"/>
</dbReference>
<dbReference type="PROSITE" id="PS00216">
    <property type="entry name" value="SUGAR_TRANSPORT_1"/>
    <property type="match status" value="1"/>
</dbReference>
<evidence type="ECO:0000256" key="5">
    <source>
        <dbReference type="ARBA" id="ARBA00022989"/>
    </source>
</evidence>
<feature type="transmembrane region" description="Helical" evidence="8">
    <location>
        <begin position="431"/>
        <end position="452"/>
    </location>
</feature>
<feature type="transmembrane region" description="Helical" evidence="8">
    <location>
        <begin position="7"/>
        <end position="30"/>
    </location>
</feature>
<feature type="transmembrane region" description="Helical" evidence="8">
    <location>
        <begin position="303"/>
        <end position="320"/>
    </location>
</feature>
<dbReference type="FunFam" id="1.20.1250.20:FF:000090">
    <property type="entry name" value="MFS sugar transporter, putative"/>
    <property type="match status" value="1"/>
</dbReference>
<dbReference type="PROSITE" id="PS00217">
    <property type="entry name" value="SUGAR_TRANSPORT_2"/>
    <property type="match status" value="1"/>
</dbReference>
<feature type="transmembrane region" description="Helical" evidence="8">
    <location>
        <begin position="400"/>
        <end position="419"/>
    </location>
</feature>
<keyword evidence="3 7" id="KW-0813">Transport</keyword>
<dbReference type="InterPro" id="IPR003663">
    <property type="entry name" value="Sugar/inositol_transpt"/>
</dbReference>
<keyword evidence="5 8" id="KW-1133">Transmembrane helix</keyword>
<feature type="domain" description="Major facilitator superfamily (MFS) profile" evidence="9">
    <location>
        <begin position="12"/>
        <end position="456"/>
    </location>
</feature>
<dbReference type="SUPFAM" id="SSF103473">
    <property type="entry name" value="MFS general substrate transporter"/>
    <property type="match status" value="1"/>
</dbReference>
<evidence type="ECO:0000256" key="7">
    <source>
        <dbReference type="RuleBase" id="RU003346"/>
    </source>
</evidence>
<dbReference type="Proteomes" id="UP000044602">
    <property type="component" value="Unassembled WGS sequence"/>
</dbReference>
<dbReference type="AlphaFoldDB" id="A0A0G4LEL8"/>
<proteinExistence type="inferred from homology"/>
<gene>
    <name evidence="10" type="ORF">BN1708_012881</name>
</gene>
<dbReference type="PANTHER" id="PTHR48022:SF37">
    <property type="entry name" value="MAJOR FACILITATOR SUPERFAMILY (MFS) PROFILE DOMAIN-CONTAINING PROTEIN-RELATED"/>
    <property type="match status" value="1"/>
</dbReference>
<evidence type="ECO:0000256" key="6">
    <source>
        <dbReference type="ARBA" id="ARBA00023136"/>
    </source>
</evidence>
<evidence type="ECO:0000256" key="8">
    <source>
        <dbReference type="SAM" id="Phobius"/>
    </source>
</evidence>
<accession>A0A0G4LEL8</accession>
<feature type="transmembrane region" description="Helical" evidence="8">
    <location>
        <begin position="327"/>
        <end position="350"/>
    </location>
</feature>
<evidence type="ECO:0000313" key="11">
    <source>
        <dbReference type="Proteomes" id="UP000044602"/>
    </source>
</evidence>
<dbReference type="NCBIfam" id="TIGR00879">
    <property type="entry name" value="SP"/>
    <property type="match status" value="1"/>
</dbReference>
<feature type="transmembrane region" description="Helical" evidence="8">
    <location>
        <begin position="172"/>
        <end position="193"/>
    </location>
</feature>
<evidence type="ECO:0000313" key="10">
    <source>
        <dbReference type="EMBL" id="CRK20488.1"/>
    </source>
</evidence>
<dbReference type="GO" id="GO:0005351">
    <property type="term" value="F:carbohydrate:proton symporter activity"/>
    <property type="evidence" value="ECO:0007669"/>
    <property type="project" value="TreeGrafter"/>
</dbReference>
<evidence type="ECO:0000256" key="1">
    <source>
        <dbReference type="ARBA" id="ARBA00004141"/>
    </source>
</evidence>
<evidence type="ECO:0000259" key="9">
    <source>
        <dbReference type="PROSITE" id="PS50850"/>
    </source>
</evidence>
<comment type="similarity">
    <text evidence="2 7">Belongs to the major facilitator superfamily. Sugar transporter (TC 2.A.1.1) family.</text>
</comment>
<feature type="transmembrane region" description="Helical" evidence="8">
    <location>
        <begin position="103"/>
        <end position="125"/>
    </location>
</feature>
<reference evidence="10 11" key="1">
    <citation type="submission" date="2015-05" db="EMBL/GenBank/DDBJ databases">
        <authorList>
            <person name="Wang D.B."/>
            <person name="Wang M."/>
        </authorList>
    </citation>
    <scope>NUCLEOTIDE SEQUENCE [LARGE SCALE GENOMIC DNA]</scope>
    <source>
        <strain evidence="10">VL1</strain>
    </source>
</reference>
<dbReference type="GO" id="GO:0016020">
    <property type="term" value="C:membrane"/>
    <property type="evidence" value="ECO:0007669"/>
    <property type="project" value="UniProtKB-SubCell"/>
</dbReference>
<keyword evidence="6 8" id="KW-0472">Membrane</keyword>
<keyword evidence="4 8" id="KW-0812">Transmembrane</keyword>
<dbReference type="InterPro" id="IPR005828">
    <property type="entry name" value="MFS_sugar_transport-like"/>
</dbReference>
<comment type="subcellular location">
    <subcellularLocation>
        <location evidence="1">Membrane</location>
        <topology evidence="1">Multi-pass membrane protein</topology>
    </subcellularLocation>
</comment>
<dbReference type="PRINTS" id="PR00171">
    <property type="entry name" value="SUGRTRNSPORT"/>
</dbReference>
<dbReference type="EMBL" id="CVQH01011669">
    <property type="protein sequence ID" value="CRK20488.1"/>
    <property type="molecule type" value="Genomic_DNA"/>
</dbReference>
<name>A0A0G4LEL8_VERLO</name>
<evidence type="ECO:0000256" key="4">
    <source>
        <dbReference type="ARBA" id="ARBA00022692"/>
    </source>
</evidence>
<feature type="transmembrane region" description="Helical" evidence="8">
    <location>
        <begin position="50"/>
        <end position="72"/>
    </location>
</feature>
<feature type="transmembrane region" description="Helical" evidence="8">
    <location>
        <begin position="79"/>
        <end position="97"/>
    </location>
</feature>
<dbReference type="InterPro" id="IPR020846">
    <property type="entry name" value="MFS_dom"/>
</dbReference>
<dbReference type="InterPro" id="IPR050360">
    <property type="entry name" value="MFS_Sugar_Transporters"/>
</dbReference>
<evidence type="ECO:0000256" key="2">
    <source>
        <dbReference type="ARBA" id="ARBA00010992"/>
    </source>
</evidence>
<dbReference type="PANTHER" id="PTHR48022">
    <property type="entry name" value="PLASTIDIC GLUCOSE TRANSPORTER 4"/>
    <property type="match status" value="1"/>
</dbReference>
<dbReference type="InterPro" id="IPR005829">
    <property type="entry name" value="Sugar_transporter_CS"/>
</dbReference>